<dbReference type="EMBL" id="JPLY01000001">
    <property type="protein sequence ID" value="KFC23575.1"/>
    <property type="molecule type" value="Genomic_DNA"/>
</dbReference>
<sequence length="301" mass="34804">MKKTLLLLMTFLSLISFAQGTRIMYEYRFVSDLAKKDSANTELMYLDIKKDGSKFYSRKRFYSDSVRDAYIQKQLASGATNFSYNDNNAGKVEASVNKSYPDFKVNLHTTIGQNRFNVSDSKPMDWKILPDKKKIDKFDAQKATVEFGGRMWTAWFSQDFPFQDGPYKFHGLPGLILEMEDSTATHIFKFAGSKNFDEIEKIEKKEIESTAPGGRVVRFGNMAGGKELEVSEEQFIKQWKEYKNDPVKDMRQNLSRPGVKMKVNINGKEMTDPAEMLRNMEKFQRELINKDNNKIEPSLYP</sequence>
<name>A0A085BM80_9FLAO</name>
<dbReference type="AlphaFoldDB" id="A0A085BM80"/>
<dbReference type="InterPro" id="IPR005901">
    <property type="entry name" value="GLPGLI"/>
</dbReference>
<keyword evidence="1" id="KW-0732">Signal</keyword>
<protein>
    <recommendedName>
        <fullName evidence="4">GLPGLI family protein</fullName>
    </recommendedName>
</protein>
<reference evidence="2 3" key="1">
    <citation type="submission" date="2014-07" db="EMBL/GenBank/DDBJ databases">
        <title>Epilithonimonas lactis LMG 22401 Genome.</title>
        <authorList>
            <person name="Pipes S.E."/>
            <person name="Stropko S.J."/>
        </authorList>
    </citation>
    <scope>NUCLEOTIDE SEQUENCE [LARGE SCALE GENOMIC DNA]</scope>
    <source>
        <strain evidence="2 3">LMG 24401</strain>
    </source>
</reference>
<keyword evidence="3" id="KW-1185">Reference proteome</keyword>
<dbReference type="NCBIfam" id="TIGR01200">
    <property type="entry name" value="GLPGLI"/>
    <property type="match status" value="1"/>
</dbReference>
<accession>A0A085BM80</accession>
<evidence type="ECO:0000313" key="3">
    <source>
        <dbReference type="Proteomes" id="UP000028623"/>
    </source>
</evidence>
<dbReference type="STRING" id="421072.SAMN04488097_1576"/>
<evidence type="ECO:0000313" key="2">
    <source>
        <dbReference type="EMBL" id="KFC23575.1"/>
    </source>
</evidence>
<evidence type="ECO:0008006" key="4">
    <source>
        <dbReference type="Google" id="ProtNLM"/>
    </source>
</evidence>
<dbReference type="eggNOG" id="ENOG502ZBJI">
    <property type="taxonomic scope" value="Bacteria"/>
</dbReference>
<gene>
    <name evidence="2" type="ORF">IO89_03060</name>
</gene>
<dbReference type="Pfam" id="PF09697">
    <property type="entry name" value="Porph_ging"/>
    <property type="match status" value="1"/>
</dbReference>
<comment type="caution">
    <text evidence="2">The sequence shown here is derived from an EMBL/GenBank/DDBJ whole genome shotgun (WGS) entry which is preliminary data.</text>
</comment>
<organism evidence="2 3">
    <name type="scientific">Epilithonimonas lactis</name>
    <dbReference type="NCBI Taxonomy" id="421072"/>
    <lineage>
        <taxon>Bacteria</taxon>
        <taxon>Pseudomonadati</taxon>
        <taxon>Bacteroidota</taxon>
        <taxon>Flavobacteriia</taxon>
        <taxon>Flavobacteriales</taxon>
        <taxon>Weeksellaceae</taxon>
        <taxon>Chryseobacterium group</taxon>
        <taxon>Epilithonimonas</taxon>
    </lineage>
</organism>
<dbReference type="RefSeq" id="WP_034973482.1">
    <property type="nucleotide sequence ID" value="NZ_FOFI01000002.1"/>
</dbReference>
<dbReference type="Proteomes" id="UP000028623">
    <property type="component" value="Unassembled WGS sequence"/>
</dbReference>
<dbReference type="OrthoDB" id="1440774at2"/>
<evidence type="ECO:0000256" key="1">
    <source>
        <dbReference type="SAM" id="SignalP"/>
    </source>
</evidence>
<feature type="chain" id="PRO_5001787319" description="GLPGLI family protein" evidence="1">
    <location>
        <begin position="19"/>
        <end position="301"/>
    </location>
</feature>
<feature type="signal peptide" evidence="1">
    <location>
        <begin position="1"/>
        <end position="18"/>
    </location>
</feature>
<proteinExistence type="predicted"/>